<dbReference type="Gene3D" id="3.90.640.10">
    <property type="entry name" value="Actin, Chain A, domain 4"/>
    <property type="match status" value="1"/>
</dbReference>
<dbReference type="Pfam" id="PF00012">
    <property type="entry name" value="HSP70"/>
    <property type="match status" value="2"/>
</dbReference>
<dbReference type="PROSITE" id="PS00297">
    <property type="entry name" value="HSP70_1"/>
    <property type="match status" value="1"/>
</dbReference>
<dbReference type="InterPro" id="IPR043129">
    <property type="entry name" value="ATPase_NBD"/>
</dbReference>
<keyword evidence="4" id="KW-1185">Reference proteome</keyword>
<dbReference type="GO" id="GO:0140662">
    <property type="term" value="F:ATP-dependent protein folding chaperone"/>
    <property type="evidence" value="ECO:0007669"/>
    <property type="project" value="InterPro"/>
</dbReference>
<evidence type="ECO:0000256" key="2">
    <source>
        <dbReference type="ARBA" id="ARBA00022840"/>
    </source>
</evidence>
<dbReference type="InterPro" id="IPR018181">
    <property type="entry name" value="Heat_shock_70_CS"/>
</dbReference>
<gene>
    <name evidence="3" type="ORF">STAS_29561</name>
</gene>
<dbReference type="GO" id="GO:0005524">
    <property type="term" value="F:ATP binding"/>
    <property type="evidence" value="ECO:0007669"/>
    <property type="project" value="UniProtKB-KW"/>
</dbReference>
<evidence type="ECO:0000313" key="3">
    <source>
        <dbReference type="EMBL" id="GER52131.1"/>
    </source>
</evidence>
<dbReference type="FunFam" id="3.90.640.10:FF:000002">
    <property type="entry name" value="Heat shock 70 kDa"/>
    <property type="match status" value="1"/>
</dbReference>
<reference evidence="4" key="1">
    <citation type="journal article" date="2019" name="Curr. Biol.">
        <title>Genome Sequence of Striga asiatica Provides Insight into the Evolution of Plant Parasitism.</title>
        <authorList>
            <person name="Yoshida S."/>
            <person name="Kim S."/>
            <person name="Wafula E.K."/>
            <person name="Tanskanen J."/>
            <person name="Kim Y.M."/>
            <person name="Honaas L."/>
            <person name="Yang Z."/>
            <person name="Spallek T."/>
            <person name="Conn C.E."/>
            <person name="Ichihashi Y."/>
            <person name="Cheong K."/>
            <person name="Cui S."/>
            <person name="Der J.P."/>
            <person name="Gundlach H."/>
            <person name="Jiao Y."/>
            <person name="Hori C."/>
            <person name="Ishida J.K."/>
            <person name="Kasahara H."/>
            <person name="Kiba T."/>
            <person name="Kim M.S."/>
            <person name="Koo N."/>
            <person name="Laohavisit A."/>
            <person name="Lee Y.H."/>
            <person name="Lumba S."/>
            <person name="McCourt P."/>
            <person name="Mortimer J.C."/>
            <person name="Mutuku J.M."/>
            <person name="Nomura T."/>
            <person name="Sasaki-Sekimoto Y."/>
            <person name="Seto Y."/>
            <person name="Wang Y."/>
            <person name="Wakatake T."/>
            <person name="Sakakibara H."/>
            <person name="Demura T."/>
            <person name="Yamaguchi S."/>
            <person name="Yoneyama K."/>
            <person name="Manabe R.I."/>
            <person name="Nelson D.C."/>
            <person name="Schulman A.H."/>
            <person name="Timko M.P."/>
            <person name="dePamphilis C.W."/>
            <person name="Choi D."/>
            <person name="Shirasu K."/>
        </authorList>
    </citation>
    <scope>NUCLEOTIDE SEQUENCE [LARGE SCALE GENOMIC DNA]</scope>
    <source>
        <strain evidence="4">cv. UVA1</strain>
    </source>
</reference>
<dbReference type="PRINTS" id="PR00301">
    <property type="entry name" value="HEATSHOCK70"/>
</dbReference>
<evidence type="ECO:0000313" key="4">
    <source>
        <dbReference type="Proteomes" id="UP000325081"/>
    </source>
</evidence>
<sequence length="366" mass="40597">MAAKGEGPAIGIDLGTTYSFVGVWHHNRAEIIANDQGNRTTPSYVSFADGERFIGEAAINQAGMNPANTIFDAKRLIGRRYSDASVQADIKLWPFKVVPDPTDKPMIVVSHNGEEKQFPPEEISSMVLTKMAAIADSYLAPPFNSQRQTTKDVGAIDGLNVIRIINEPTAVAIAYGLNYKAEKKNVLVFDLGGGSCEGHRWRHPPWREDFDNRIVAHFAKEFKRKYNKDLSENPRALRRLGTACERAKRVLSNNVDVECLHEGIDFHSSITRAKFEDLNMDLFEKCVEPVESCLRDAGVEKAAIHDVVLVGGSSRIPKVQKMLQFIFEGKELCRSINPDEAVAYGAAVQATVLRVHNEDLDFNALA</sequence>
<dbReference type="Proteomes" id="UP000325081">
    <property type="component" value="Unassembled WGS sequence"/>
</dbReference>
<dbReference type="PANTHER" id="PTHR19375">
    <property type="entry name" value="HEAT SHOCK PROTEIN 70KDA"/>
    <property type="match status" value="1"/>
</dbReference>
<dbReference type="AlphaFoldDB" id="A0A5A7R783"/>
<dbReference type="SUPFAM" id="SSF53067">
    <property type="entry name" value="Actin-like ATPase domain"/>
    <property type="match status" value="2"/>
</dbReference>
<dbReference type="InterPro" id="IPR013126">
    <property type="entry name" value="Hsp_70_fam"/>
</dbReference>
<accession>A0A5A7R783</accession>
<protein>
    <submittedName>
        <fullName evidence="3">Heat shock 70 kDa protein</fullName>
    </submittedName>
</protein>
<evidence type="ECO:0000256" key="1">
    <source>
        <dbReference type="ARBA" id="ARBA00022741"/>
    </source>
</evidence>
<name>A0A5A7R783_STRAF</name>
<dbReference type="Gene3D" id="3.30.30.30">
    <property type="match status" value="1"/>
</dbReference>
<keyword evidence="3" id="KW-0346">Stress response</keyword>
<keyword evidence="1" id="KW-0547">Nucleotide-binding</keyword>
<dbReference type="Gene3D" id="3.30.420.40">
    <property type="match status" value="1"/>
</dbReference>
<organism evidence="3 4">
    <name type="scientific">Striga asiatica</name>
    <name type="common">Asiatic witchweed</name>
    <name type="synonym">Buchnera asiatica</name>
    <dbReference type="NCBI Taxonomy" id="4170"/>
    <lineage>
        <taxon>Eukaryota</taxon>
        <taxon>Viridiplantae</taxon>
        <taxon>Streptophyta</taxon>
        <taxon>Embryophyta</taxon>
        <taxon>Tracheophyta</taxon>
        <taxon>Spermatophyta</taxon>
        <taxon>Magnoliopsida</taxon>
        <taxon>eudicotyledons</taxon>
        <taxon>Gunneridae</taxon>
        <taxon>Pentapetalae</taxon>
        <taxon>asterids</taxon>
        <taxon>lamiids</taxon>
        <taxon>Lamiales</taxon>
        <taxon>Orobanchaceae</taxon>
        <taxon>Buchnereae</taxon>
        <taxon>Striga</taxon>
    </lineage>
</organism>
<dbReference type="FunFam" id="3.30.30.30:FF:000001">
    <property type="entry name" value="heat shock 70 kDa protein-like"/>
    <property type="match status" value="1"/>
</dbReference>
<proteinExistence type="predicted"/>
<dbReference type="OrthoDB" id="2401965at2759"/>
<comment type="caution">
    <text evidence="3">The sequence shown here is derived from an EMBL/GenBank/DDBJ whole genome shotgun (WGS) entry which is preliminary data.</text>
</comment>
<keyword evidence="2" id="KW-0067">ATP-binding</keyword>
<dbReference type="EMBL" id="BKCP01010181">
    <property type="protein sequence ID" value="GER52131.1"/>
    <property type="molecule type" value="Genomic_DNA"/>
</dbReference>
<dbReference type="PROSITE" id="PS01036">
    <property type="entry name" value="HSP70_3"/>
    <property type="match status" value="1"/>
</dbReference>